<sequence length="450" mass="50380">MDNPRKLSIAQSLDDQEYTREDVPVTDRQDQRKSPTREEGRASVSPENQELSTSDEESSTGHTYQHESETSEEGTVTPDTEDLTSKEEELIARSPDSQESTANEEDLTADSPDTQESTAHEDLVADSPNTEESTANQDDLIARSPDSQESIANEEDLIADSPDNEKPTTSQGKSAGAGESEKFNITTAEGLKKMLNKVEDRLKEGIIRFYQSLDSVDIVGGSKKHYIMISAGVLINISNVYYIYMKKLPKMGCSAAEMKAMYDHHDKLAEQVMAIKTIAENRQWDSNPHDKSQLSKAPPNPQDLARLMKENATIKNRLKLLFLSHHSIVMTTKFLDGLINDNYVKHSARTISDVYDEYAENVRALTALGHTGPDMDEINKTNYEFFSKVGKIKADAEADEWKTPEEDDLDIPFIQSVKRAREDEEDTDETTLDDDDDDYVPEAKAPMEAP</sequence>
<evidence type="ECO:0000313" key="2">
    <source>
        <dbReference type="EMBL" id="CAD1577705.1"/>
    </source>
</evidence>
<name>A0A6V7LN88_9HYME</name>
<reference evidence="2" key="1">
    <citation type="submission" date="2020-07" db="EMBL/GenBank/DDBJ databases">
        <authorList>
            <person name="Ferguson B K."/>
        </authorList>
    </citation>
    <scope>NUCLEOTIDE SEQUENCE</scope>
    <source>
        <strain evidence="2">L06</strain>
    </source>
</reference>
<protein>
    <submittedName>
        <fullName evidence="2">Uncharacterized protein</fullName>
    </submittedName>
</protein>
<dbReference type="AlphaFoldDB" id="A0A6V7LN88"/>
<feature type="region of interest" description="Disordered" evidence="1">
    <location>
        <begin position="1"/>
        <end position="182"/>
    </location>
</feature>
<gene>
    <name evidence="2" type="ORF">BBRV_LOCUS111155</name>
</gene>
<accession>A0A6V7LN88</accession>
<proteinExistence type="predicted"/>
<feature type="compositionally biased region" description="Basic and acidic residues" evidence="1">
    <location>
        <begin position="17"/>
        <end position="41"/>
    </location>
</feature>
<feature type="compositionally biased region" description="Polar residues" evidence="1">
    <location>
        <begin position="127"/>
        <end position="137"/>
    </location>
</feature>
<evidence type="ECO:0000256" key="1">
    <source>
        <dbReference type="SAM" id="MobiDB-lite"/>
    </source>
</evidence>
<dbReference type="EMBL" id="CADCXW020000344">
    <property type="protein sequence ID" value="CAD1577705.1"/>
    <property type="molecule type" value="Genomic_DNA"/>
</dbReference>
<feature type="compositionally biased region" description="Acidic residues" evidence="1">
    <location>
        <begin position="423"/>
        <end position="440"/>
    </location>
</feature>
<organism evidence="2">
    <name type="scientific">Bracon brevicornis</name>
    <dbReference type="NCBI Taxonomy" id="1563983"/>
    <lineage>
        <taxon>Eukaryota</taxon>
        <taxon>Metazoa</taxon>
        <taxon>Ecdysozoa</taxon>
        <taxon>Arthropoda</taxon>
        <taxon>Hexapoda</taxon>
        <taxon>Insecta</taxon>
        <taxon>Pterygota</taxon>
        <taxon>Neoptera</taxon>
        <taxon>Endopterygota</taxon>
        <taxon>Hymenoptera</taxon>
        <taxon>Apocrita</taxon>
        <taxon>Ichneumonoidea</taxon>
        <taxon>Braconidae</taxon>
        <taxon>Braconinae</taxon>
        <taxon>Bracon</taxon>
    </lineage>
</organism>
<feature type="region of interest" description="Disordered" evidence="1">
    <location>
        <begin position="396"/>
        <end position="450"/>
    </location>
</feature>